<name>A0A7X6MGW1_9ACTN</name>
<dbReference type="PRINTS" id="PR00111">
    <property type="entry name" value="ABHYDROLASE"/>
</dbReference>
<keyword evidence="3" id="KW-1185">Reference proteome</keyword>
<evidence type="ECO:0000259" key="1">
    <source>
        <dbReference type="Pfam" id="PF00561"/>
    </source>
</evidence>
<protein>
    <submittedName>
        <fullName evidence="2">Alpha/beta fold hydrolase</fullName>
    </submittedName>
</protein>
<dbReference type="Gene3D" id="3.40.50.1820">
    <property type="entry name" value="alpha/beta hydrolase"/>
    <property type="match status" value="1"/>
</dbReference>
<feature type="domain" description="AB hydrolase-1" evidence="1">
    <location>
        <begin position="29"/>
        <end position="262"/>
    </location>
</feature>
<dbReference type="InterPro" id="IPR000639">
    <property type="entry name" value="Epox_hydrolase-like"/>
</dbReference>
<dbReference type="GO" id="GO:0016787">
    <property type="term" value="F:hydrolase activity"/>
    <property type="evidence" value="ECO:0007669"/>
    <property type="project" value="UniProtKB-KW"/>
</dbReference>
<dbReference type="PANTHER" id="PTHR43194">
    <property type="entry name" value="HYDROLASE ALPHA/BETA FOLD FAMILY"/>
    <property type="match status" value="1"/>
</dbReference>
<dbReference type="InterPro" id="IPR029058">
    <property type="entry name" value="AB_hydrolase_fold"/>
</dbReference>
<dbReference type="SUPFAM" id="SSF53474">
    <property type="entry name" value="alpha/beta-Hydrolases"/>
    <property type="match status" value="1"/>
</dbReference>
<sequence length="274" mass="29762">MSEDAWTLDQSFEAHNGTVRWARFGDGDPVVLMHGTPFSSRVWRHVARALSARYTVHVWDMPGYGASAKHEGQDVSLAAQQAAFTALLDHWGLERPAVVAHDFGGAVALRSAVLDGAAYDRLALVDAVSVRPWGSDFFRLVNANAGVFAALPPHLHEALVRAYVSSAAHRELRTAVLDALVRPWLGADGQPAFYRQIAQADERHTAEVEDSYADLDLPVLVVWGEEDTWLPLDRGRRLAAAIPGARLRVLPGAGHLAQEDAPAELTAALLDFLG</sequence>
<dbReference type="EMBL" id="JAAXPG010000036">
    <property type="protein sequence ID" value="NKZ01389.1"/>
    <property type="molecule type" value="Genomic_DNA"/>
</dbReference>
<keyword evidence="2" id="KW-0378">Hydrolase</keyword>
<organism evidence="2 3">
    <name type="scientific">Nocardiopsis alborubida</name>
    <dbReference type="NCBI Taxonomy" id="146802"/>
    <lineage>
        <taxon>Bacteria</taxon>
        <taxon>Bacillati</taxon>
        <taxon>Actinomycetota</taxon>
        <taxon>Actinomycetes</taxon>
        <taxon>Streptosporangiales</taxon>
        <taxon>Nocardiopsidaceae</taxon>
        <taxon>Nocardiopsis</taxon>
    </lineage>
</organism>
<comment type="caution">
    <text evidence="2">The sequence shown here is derived from an EMBL/GenBank/DDBJ whole genome shotgun (WGS) entry which is preliminary data.</text>
</comment>
<accession>A0A7X6MGW1</accession>
<dbReference type="PRINTS" id="PR00412">
    <property type="entry name" value="EPOXHYDRLASE"/>
</dbReference>
<evidence type="ECO:0000313" key="3">
    <source>
        <dbReference type="Proteomes" id="UP000553209"/>
    </source>
</evidence>
<reference evidence="2 3" key="1">
    <citation type="submission" date="2020-04" db="EMBL/GenBank/DDBJ databases">
        <title>MicrobeNet Type strains.</title>
        <authorList>
            <person name="Nicholson A.C."/>
        </authorList>
    </citation>
    <scope>NUCLEOTIDE SEQUENCE [LARGE SCALE GENOMIC DNA]</scope>
    <source>
        <strain evidence="2 3">ATCC 23612</strain>
    </source>
</reference>
<dbReference type="InterPro" id="IPR050228">
    <property type="entry name" value="Carboxylesterase_BioH"/>
</dbReference>
<dbReference type="PANTHER" id="PTHR43194:SF5">
    <property type="entry name" value="PIMELOYL-[ACYL-CARRIER PROTEIN] METHYL ESTER ESTERASE"/>
    <property type="match status" value="1"/>
</dbReference>
<dbReference type="InterPro" id="IPR000073">
    <property type="entry name" value="AB_hydrolase_1"/>
</dbReference>
<evidence type="ECO:0000313" key="2">
    <source>
        <dbReference type="EMBL" id="NKZ01389.1"/>
    </source>
</evidence>
<dbReference type="Proteomes" id="UP000553209">
    <property type="component" value="Unassembled WGS sequence"/>
</dbReference>
<gene>
    <name evidence="2" type="ORF">HGB44_27490</name>
</gene>
<dbReference type="Pfam" id="PF00561">
    <property type="entry name" value="Abhydrolase_1"/>
    <property type="match status" value="1"/>
</dbReference>
<dbReference type="AlphaFoldDB" id="A0A7X6MGW1"/>
<proteinExistence type="predicted"/>
<dbReference type="RefSeq" id="WP_061080902.1">
    <property type="nucleotide sequence ID" value="NZ_JAAXPG010000036.1"/>
</dbReference>